<evidence type="ECO:0000256" key="6">
    <source>
        <dbReference type="ARBA" id="ARBA00022840"/>
    </source>
</evidence>
<evidence type="ECO:0000256" key="2">
    <source>
        <dbReference type="ARBA" id="ARBA00005983"/>
    </source>
</evidence>
<reference evidence="10 11" key="2">
    <citation type="journal article" date="2015" name="Stand. Genomic Sci.">
        <title>Draft genome sequence of Cellulomonas carbonis T26(T) and comparative analysis of six Cellulomonas genomes.</title>
        <authorList>
            <person name="Zhuang W."/>
            <person name="Zhang S."/>
            <person name="Xia X."/>
            <person name="Wang G."/>
        </authorList>
    </citation>
    <scope>NUCLEOTIDE SEQUENCE [LARGE SCALE GENOMIC DNA]</scope>
    <source>
        <strain evidence="10 11">T26</strain>
    </source>
</reference>
<comment type="caution">
    <text evidence="10">The sequence shown here is derived from an EMBL/GenBank/DDBJ whole genome shotgun (WGS) entry which is preliminary data.</text>
</comment>
<dbReference type="NCBIfam" id="NF009604">
    <property type="entry name" value="PRK13057.1"/>
    <property type="match status" value="1"/>
</dbReference>
<reference evidence="10 11" key="1">
    <citation type="submission" date="2013-08" db="EMBL/GenBank/DDBJ databases">
        <title>Genome sequencing of Cellulomonas carbonis T26.</title>
        <authorList>
            <person name="Chen F."/>
            <person name="Li Y."/>
            <person name="Wang G."/>
        </authorList>
    </citation>
    <scope>NUCLEOTIDE SEQUENCE [LARGE SCALE GENOMIC DNA]</scope>
    <source>
        <strain evidence="10 11">T26</strain>
    </source>
</reference>
<dbReference type="Pfam" id="PF00781">
    <property type="entry name" value="DAGK_cat"/>
    <property type="match status" value="1"/>
</dbReference>
<dbReference type="PANTHER" id="PTHR12358">
    <property type="entry name" value="SPHINGOSINE KINASE"/>
    <property type="match status" value="1"/>
</dbReference>
<dbReference type="InterPro" id="IPR045540">
    <property type="entry name" value="YegS/DAGK_C"/>
</dbReference>
<organism evidence="10 11">
    <name type="scientific">Cellulomonas carbonis T26</name>
    <dbReference type="NCBI Taxonomy" id="947969"/>
    <lineage>
        <taxon>Bacteria</taxon>
        <taxon>Bacillati</taxon>
        <taxon>Actinomycetota</taxon>
        <taxon>Actinomycetes</taxon>
        <taxon>Micrococcales</taxon>
        <taxon>Cellulomonadaceae</taxon>
        <taxon>Cellulomonas</taxon>
    </lineage>
</organism>
<dbReference type="EMBL" id="AXCY01000002">
    <property type="protein sequence ID" value="KGM12612.1"/>
    <property type="molecule type" value="Genomic_DNA"/>
</dbReference>
<keyword evidence="11" id="KW-1185">Reference proteome</keyword>
<evidence type="ECO:0000256" key="4">
    <source>
        <dbReference type="ARBA" id="ARBA00022741"/>
    </source>
</evidence>
<evidence type="ECO:0000256" key="5">
    <source>
        <dbReference type="ARBA" id="ARBA00022777"/>
    </source>
</evidence>
<evidence type="ECO:0000256" key="3">
    <source>
        <dbReference type="ARBA" id="ARBA00022679"/>
    </source>
</evidence>
<keyword evidence="7" id="KW-0444">Lipid biosynthesis</keyword>
<dbReference type="PANTHER" id="PTHR12358:SF54">
    <property type="entry name" value="SPHINGOSINE KINASE RELATED PROTEIN"/>
    <property type="match status" value="1"/>
</dbReference>
<dbReference type="OrthoDB" id="142078at2"/>
<protein>
    <submittedName>
        <fullName evidence="10">Diacylglycerol kinase</fullName>
    </submittedName>
</protein>
<dbReference type="PROSITE" id="PS50146">
    <property type="entry name" value="DAGK"/>
    <property type="match status" value="1"/>
</dbReference>
<dbReference type="InterPro" id="IPR017438">
    <property type="entry name" value="ATP-NAD_kinase_N"/>
</dbReference>
<dbReference type="RefSeq" id="WP_043602194.1">
    <property type="nucleotide sequence ID" value="NZ_AXCY01000002.1"/>
</dbReference>
<evidence type="ECO:0000256" key="1">
    <source>
        <dbReference type="ARBA" id="ARBA00001946"/>
    </source>
</evidence>
<dbReference type="AlphaFoldDB" id="A0A0A0BY47"/>
<feature type="domain" description="DAGKc" evidence="9">
    <location>
        <begin position="5"/>
        <end position="133"/>
    </location>
</feature>
<comment type="similarity">
    <text evidence="2">Belongs to the diacylglycerol/lipid kinase family.</text>
</comment>
<dbReference type="SUPFAM" id="SSF111331">
    <property type="entry name" value="NAD kinase/diacylglycerol kinase-like"/>
    <property type="match status" value="1"/>
</dbReference>
<keyword evidence="5 10" id="KW-0418">Kinase</keyword>
<accession>A0A0A0BY47</accession>
<dbReference type="Gene3D" id="3.40.50.10330">
    <property type="entry name" value="Probable inorganic polyphosphate/atp-NAD kinase, domain 1"/>
    <property type="match status" value="1"/>
</dbReference>
<dbReference type="InterPro" id="IPR016064">
    <property type="entry name" value="NAD/diacylglycerol_kinase_sf"/>
</dbReference>
<dbReference type="Pfam" id="PF19279">
    <property type="entry name" value="YegS_C"/>
    <property type="match status" value="1"/>
</dbReference>
<gene>
    <name evidence="10" type="ORF">N868_06995</name>
</gene>
<dbReference type="SMART" id="SM00046">
    <property type="entry name" value="DAGKc"/>
    <property type="match status" value="1"/>
</dbReference>
<dbReference type="InterPro" id="IPR005218">
    <property type="entry name" value="Diacylglycerol/lipid_kinase"/>
</dbReference>
<name>A0A0A0BY47_9CELL</name>
<keyword evidence="7" id="KW-0594">Phospholipid biosynthesis</keyword>
<keyword evidence="4" id="KW-0547">Nucleotide-binding</keyword>
<evidence type="ECO:0000259" key="9">
    <source>
        <dbReference type="PROSITE" id="PS50146"/>
    </source>
</evidence>
<proteinExistence type="inferred from homology"/>
<evidence type="ECO:0000256" key="8">
    <source>
        <dbReference type="ARBA" id="ARBA00023264"/>
    </source>
</evidence>
<sequence>MPPGHPVRTAALVVNAGARRGTTPDDARDALLRARVPLTSTHAIRPGDDLEQILRDLMTDPPDLLVVGGGDGSLSCAAGVVAHTSTVLGVLPLGTANDFARTLDVPADLAGAVATIADGKVVDVDLGRAGGRPFVNVASAGLSVGVTDALSPGLKKRLGPLAYPVAAVVAFRHHRPFTAHLEFPDGDHPPLELDDLLQVSIGNGRHFGGGATVAPDADLDDHQLDVTVVEKGRLADHVSIAALLRTGRFIEHEKVHHRATRTVRLVTDTPQRLTMDGELVGETPVTFTVERNALHVVVPQHHTSARYDGPSA</sequence>
<evidence type="ECO:0000256" key="7">
    <source>
        <dbReference type="ARBA" id="ARBA00023209"/>
    </source>
</evidence>
<keyword evidence="6" id="KW-0067">ATP-binding</keyword>
<keyword evidence="8" id="KW-1208">Phospholipid metabolism</keyword>
<dbReference type="Gene3D" id="2.60.200.40">
    <property type="match status" value="1"/>
</dbReference>
<dbReference type="GO" id="GO:0005524">
    <property type="term" value="F:ATP binding"/>
    <property type="evidence" value="ECO:0007669"/>
    <property type="project" value="UniProtKB-KW"/>
</dbReference>
<dbReference type="GO" id="GO:0016301">
    <property type="term" value="F:kinase activity"/>
    <property type="evidence" value="ECO:0007669"/>
    <property type="project" value="UniProtKB-KW"/>
</dbReference>
<keyword evidence="7" id="KW-0443">Lipid metabolism</keyword>
<comment type="cofactor">
    <cofactor evidence="1">
        <name>Mg(2+)</name>
        <dbReference type="ChEBI" id="CHEBI:18420"/>
    </cofactor>
</comment>
<dbReference type="NCBIfam" id="TIGR00147">
    <property type="entry name" value="YegS/Rv2252/BmrU family lipid kinase"/>
    <property type="match status" value="1"/>
</dbReference>
<dbReference type="InterPro" id="IPR050187">
    <property type="entry name" value="Lipid_Phosphate_FormReg"/>
</dbReference>
<dbReference type="GO" id="GO:0008654">
    <property type="term" value="P:phospholipid biosynthetic process"/>
    <property type="evidence" value="ECO:0007669"/>
    <property type="project" value="UniProtKB-KW"/>
</dbReference>
<dbReference type="InterPro" id="IPR001206">
    <property type="entry name" value="Diacylglycerol_kinase_cat_dom"/>
</dbReference>
<evidence type="ECO:0000313" key="10">
    <source>
        <dbReference type="EMBL" id="KGM12612.1"/>
    </source>
</evidence>
<dbReference type="Proteomes" id="UP000029839">
    <property type="component" value="Unassembled WGS sequence"/>
</dbReference>
<keyword evidence="3" id="KW-0808">Transferase</keyword>
<evidence type="ECO:0000313" key="11">
    <source>
        <dbReference type="Proteomes" id="UP000029839"/>
    </source>
</evidence>